<dbReference type="InterPro" id="IPR000182">
    <property type="entry name" value="GNAT_dom"/>
</dbReference>
<dbReference type="AlphaFoldDB" id="A0A402B1Q5"/>
<evidence type="ECO:0000313" key="3">
    <source>
        <dbReference type="Proteomes" id="UP000287171"/>
    </source>
</evidence>
<dbReference type="EMBL" id="BIFT01000001">
    <property type="protein sequence ID" value="GCE25284.1"/>
    <property type="molecule type" value="Genomic_DNA"/>
</dbReference>
<keyword evidence="3" id="KW-1185">Reference proteome</keyword>
<dbReference type="SUPFAM" id="SSF55729">
    <property type="entry name" value="Acyl-CoA N-acyltransferases (Nat)"/>
    <property type="match status" value="1"/>
</dbReference>
<dbReference type="OrthoDB" id="159110at2"/>
<evidence type="ECO:0000313" key="2">
    <source>
        <dbReference type="EMBL" id="GCE25284.1"/>
    </source>
</evidence>
<proteinExistence type="predicted"/>
<dbReference type="CDD" id="cd04301">
    <property type="entry name" value="NAT_SF"/>
    <property type="match status" value="1"/>
</dbReference>
<dbReference type="GO" id="GO:0016747">
    <property type="term" value="F:acyltransferase activity, transferring groups other than amino-acyl groups"/>
    <property type="evidence" value="ECO:0007669"/>
    <property type="project" value="InterPro"/>
</dbReference>
<comment type="caution">
    <text evidence="2">The sequence shown here is derived from an EMBL/GenBank/DDBJ whole genome shotgun (WGS) entry which is preliminary data.</text>
</comment>
<evidence type="ECO:0000259" key="1">
    <source>
        <dbReference type="PROSITE" id="PS51186"/>
    </source>
</evidence>
<feature type="domain" description="N-acetyltransferase" evidence="1">
    <location>
        <begin position="3"/>
        <end position="165"/>
    </location>
</feature>
<dbReference type="Gene3D" id="3.40.630.30">
    <property type="match status" value="1"/>
</dbReference>
<dbReference type="Proteomes" id="UP000287171">
    <property type="component" value="Unassembled WGS sequence"/>
</dbReference>
<reference evidence="3" key="1">
    <citation type="submission" date="2018-12" db="EMBL/GenBank/DDBJ databases">
        <title>Tengunoibacter tsumagoiensis gen. nov., sp. nov., Dictyobacter kobayashii sp. nov., D. alpinus sp. nov., and D. joshuensis sp. nov. and description of Dictyobacteraceae fam. nov. within the order Ktedonobacterales isolated from Tengu-no-mugimeshi.</title>
        <authorList>
            <person name="Wang C.M."/>
            <person name="Zheng Y."/>
            <person name="Sakai Y."/>
            <person name="Toyoda A."/>
            <person name="Minakuchi Y."/>
            <person name="Abe K."/>
            <person name="Yokota A."/>
            <person name="Yabe S."/>
        </authorList>
    </citation>
    <scope>NUCLEOTIDE SEQUENCE [LARGE SCALE GENOMIC DNA]</scope>
    <source>
        <strain evidence="3">Uno16</strain>
    </source>
</reference>
<dbReference type="PROSITE" id="PS51186">
    <property type="entry name" value="GNAT"/>
    <property type="match status" value="1"/>
</dbReference>
<sequence length="229" mass="26226">MIIRLHQLSARAPRLQDLSGVARLMNSSKENVLYTRPSLEEELRSVWQADCFQLARDAWTIVTRQGAIVGYADVQRKCEKMEQFFTLALHVHPEYTERGIESLLIRLGEERIRELGWSRETDPQIKIHISVTGSNEYLHEVMLYEGYCLAQQFLCMHIAMEQLAEPSFSATDGLLTLEVALHNEELSVIRNEQQPADVYKTQKYTVYEKMLGGKMRVVEPKIALPCAAG</sequence>
<accession>A0A402B1Q5</accession>
<name>A0A402B1Q5_9CHLR</name>
<dbReference type="InterPro" id="IPR016181">
    <property type="entry name" value="Acyl_CoA_acyltransferase"/>
</dbReference>
<organism evidence="2 3">
    <name type="scientific">Dictyobacter alpinus</name>
    <dbReference type="NCBI Taxonomy" id="2014873"/>
    <lineage>
        <taxon>Bacteria</taxon>
        <taxon>Bacillati</taxon>
        <taxon>Chloroflexota</taxon>
        <taxon>Ktedonobacteria</taxon>
        <taxon>Ktedonobacterales</taxon>
        <taxon>Dictyobacteraceae</taxon>
        <taxon>Dictyobacter</taxon>
    </lineage>
</organism>
<dbReference type="RefSeq" id="WP_126625881.1">
    <property type="nucleotide sequence ID" value="NZ_BIFT01000001.1"/>
</dbReference>
<protein>
    <recommendedName>
        <fullName evidence="1">N-acetyltransferase domain-containing protein</fullName>
    </recommendedName>
</protein>
<gene>
    <name evidence="2" type="ORF">KDA_07680</name>
</gene>